<dbReference type="InterPro" id="IPR016181">
    <property type="entry name" value="Acyl_CoA_acyltransferase"/>
</dbReference>
<dbReference type="GO" id="GO:0016746">
    <property type="term" value="F:acyltransferase activity"/>
    <property type="evidence" value="ECO:0007669"/>
    <property type="project" value="UniProtKB-KW"/>
</dbReference>
<dbReference type="CDD" id="cd04301">
    <property type="entry name" value="NAT_SF"/>
    <property type="match status" value="1"/>
</dbReference>
<proteinExistence type="predicted"/>
<keyword evidence="1 4" id="KW-0808">Transferase</keyword>
<accession>A0ABW1FB88</accession>
<dbReference type="Pfam" id="PF00583">
    <property type="entry name" value="Acetyltransf_1"/>
    <property type="match status" value="1"/>
</dbReference>
<dbReference type="Gene3D" id="3.40.630.30">
    <property type="match status" value="1"/>
</dbReference>
<name>A0ABW1FB88_9ACTN</name>
<feature type="domain" description="N-acetyltransferase" evidence="3">
    <location>
        <begin position="3"/>
        <end position="162"/>
    </location>
</feature>
<evidence type="ECO:0000256" key="1">
    <source>
        <dbReference type="ARBA" id="ARBA00022679"/>
    </source>
</evidence>
<reference evidence="5" key="1">
    <citation type="journal article" date="2019" name="Int. J. Syst. Evol. Microbiol.">
        <title>The Global Catalogue of Microorganisms (GCM) 10K type strain sequencing project: providing services to taxonomists for standard genome sequencing and annotation.</title>
        <authorList>
            <consortium name="The Broad Institute Genomics Platform"/>
            <consortium name="The Broad Institute Genome Sequencing Center for Infectious Disease"/>
            <person name="Wu L."/>
            <person name="Ma J."/>
        </authorList>
    </citation>
    <scope>NUCLEOTIDE SEQUENCE [LARGE SCALE GENOMIC DNA]</scope>
    <source>
        <strain evidence="5">CGMCC 4.1469</strain>
    </source>
</reference>
<keyword evidence="2 4" id="KW-0012">Acyltransferase</keyword>
<keyword evidence="5" id="KW-1185">Reference proteome</keyword>
<dbReference type="SUPFAM" id="SSF55729">
    <property type="entry name" value="Acyl-CoA N-acyltransferases (Nat)"/>
    <property type="match status" value="1"/>
</dbReference>
<dbReference type="EC" id="2.3.-.-" evidence="4"/>
<dbReference type="PANTHER" id="PTHR43877:SF2">
    <property type="entry name" value="AMINOALKYLPHOSPHONATE N-ACETYLTRANSFERASE-RELATED"/>
    <property type="match status" value="1"/>
</dbReference>
<protein>
    <submittedName>
        <fullName evidence="4">GNAT family N-acetyltransferase</fullName>
        <ecNumber evidence="4">2.3.-.-</ecNumber>
    </submittedName>
</protein>
<sequence length="681" mass="72383">MSITIRPYQEGDAHDIAELYNRHRDNPNPVAGGIGGDELERELTERDTATFLVAVDDGRVVGTFGLFHSTGRRSARAGELIADMFFVAPAYRNGVITGRLFTEAVEWMMKCGCLVLRLTVNPANTVAFRLYRRVGCVSVGETVPGEDGNVELHNYIPLILRSVFADLDPEAVAALGGLSSFANVAGGRDDELRSDVRVVDGVRTIAYALALGGFRIDASIDVDRGLMLDARLTAPDGTARPLRIAEPPYRVKTARQVPPHRFESGGLVCEVDGGDGTVTVTAAGHHGPLLVSTWPSCEADRSAGWREGQPRDLDVVPVENGVRVAERSGEDEVVGTITLDGGVLGQDFTFTRRPGRIFQTIGLRQGTFALSDPAAGTAAEHLLGTGIGVRDASEVVAAAQVAPAGSELVWNDGPTRIELPATRPVRLIHTGLVERHLEQDEDGVARLRTVFRTGADARPAARSAAAPQPVAGTRAVKVQAAAAGVTSWTEGGTKVLRSPHPRTRAFGCNPRWTAGMWVTREHGRFSLATGLGWGVPTAGGWEQKHPLGLAAPHERIDWEVTAPESAAEPVRVDVRAPGAEEEVVLWITPNTPSRTAVVLDSAGTRRELDSSMFRQVWAAAAAVRLADGSWLDCRPAGEGAGAAEVVLRTTASGLLIGCVAAAGPDGAEASWQLAVHREPVV</sequence>
<organism evidence="4 5">
    <name type="scientific">Kitasatospora aburaviensis</name>
    <dbReference type="NCBI Taxonomy" id="67265"/>
    <lineage>
        <taxon>Bacteria</taxon>
        <taxon>Bacillati</taxon>
        <taxon>Actinomycetota</taxon>
        <taxon>Actinomycetes</taxon>
        <taxon>Kitasatosporales</taxon>
        <taxon>Streptomycetaceae</taxon>
        <taxon>Kitasatospora</taxon>
    </lineage>
</organism>
<dbReference type="EMBL" id="JBHSOD010000074">
    <property type="protein sequence ID" value="MFC5890169.1"/>
    <property type="molecule type" value="Genomic_DNA"/>
</dbReference>
<dbReference type="PROSITE" id="PS51186">
    <property type="entry name" value="GNAT"/>
    <property type="match status" value="1"/>
</dbReference>
<evidence type="ECO:0000313" key="5">
    <source>
        <dbReference type="Proteomes" id="UP001596067"/>
    </source>
</evidence>
<evidence type="ECO:0000259" key="3">
    <source>
        <dbReference type="PROSITE" id="PS51186"/>
    </source>
</evidence>
<comment type="caution">
    <text evidence="4">The sequence shown here is derived from an EMBL/GenBank/DDBJ whole genome shotgun (WGS) entry which is preliminary data.</text>
</comment>
<dbReference type="InterPro" id="IPR000182">
    <property type="entry name" value="GNAT_dom"/>
</dbReference>
<dbReference type="Proteomes" id="UP001596067">
    <property type="component" value="Unassembled WGS sequence"/>
</dbReference>
<dbReference type="PANTHER" id="PTHR43877">
    <property type="entry name" value="AMINOALKYLPHOSPHONATE N-ACETYLTRANSFERASE-RELATED-RELATED"/>
    <property type="match status" value="1"/>
</dbReference>
<dbReference type="RefSeq" id="WP_313764856.1">
    <property type="nucleotide sequence ID" value="NZ_BAAAVH010000021.1"/>
</dbReference>
<evidence type="ECO:0000256" key="2">
    <source>
        <dbReference type="ARBA" id="ARBA00023315"/>
    </source>
</evidence>
<gene>
    <name evidence="4" type="ORF">ACFP0N_34960</name>
</gene>
<evidence type="ECO:0000313" key="4">
    <source>
        <dbReference type="EMBL" id="MFC5890169.1"/>
    </source>
</evidence>
<dbReference type="InterPro" id="IPR050832">
    <property type="entry name" value="Bact_Acetyltransf"/>
</dbReference>